<sequence length="89" mass="10315">MNVQINEDYRLISDKHNVILQEKYEKVDNETKEKTGEYGFKDVGYYPTLEMDLKGFVKKATLNSKATNLRELLEEIKSVKQLISELSGN</sequence>
<reference evidence="2 3" key="1">
    <citation type="submission" date="2012-08" db="EMBL/GenBank/DDBJ databases">
        <authorList>
            <person name="Doggett N."/>
            <person name="Teshima H."/>
            <person name="Bruce D."/>
            <person name="Detter J.C."/>
            <person name="Johnson S.L."/>
            <person name="Han C."/>
        </authorList>
    </citation>
    <scope>NUCLEOTIDE SEQUENCE [LARGE SCALE GENOMIC DNA]</scope>
    <source>
        <strain evidence="2 3">HD-771</strain>
    </source>
</reference>
<accession>A0A9W3NW71</accession>
<proteinExistence type="predicted"/>
<evidence type="ECO:0000313" key="2">
    <source>
        <dbReference type="EMBL" id="AFQ14620.1"/>
    </source>
</evidence>
<keyword evidence="1" id="KW-0175">Coiled coil</keyword>
<dbReference type="Proteomes" id="UP000005259">
    <property type="component" value="Chromosome"/>
</dbReference>
<evidence type="ECO:0000313" key="3">
    <source>
        <dbReference type="Proteomes" id="UP000005259"/>
    </source>
</evidence>
<dbReference type="RefSeq" id="WP_001102644.1">
    <property type="nucleotide sequence ID" value="NC_018500.1"/>
</dbReference>
<dbReference type="KEGG" id="bti:BTG_05640"/>
<feature type="coiled-coil region" evidence="1">
    <location>
        <begin position="59"/>
        <end position="89"/>
    </location>
</feature>
<gene>
    <name evidence="2" type="ORF">BTG_05640</name>
</gene>
<name>A0A9W3NW71_BACTU</name>
<organism evidence="2 3">
    <name type="scientific">Bacillus thuringiensis HD-771</name>
    <dbReference type="NCBI Taxonomy" id="1218175"/>
    <lineage>
        <taxon>Bacteria</taxon>
        <taxon>Bacillati</taxon>
        <taxon>Bacillota</taxon>
        <taxon>Bacilli</taxon>
        <taxon>Bacillales</taxon>
        <taxon>Bacillaceae</taxon>
        <taxon>Bacillus</taxon>
        <taxon>Bacillus cereus group</taxon>
    </lineage>
</organism>
<dbReference type="AlphaFoldDB" id="A0A9W3NW71"/>
<dbReference type="EMBL" id="CP003752">
    <property type="protein sequence ID" value="AFQ14620.1"/>
    <property type="molecule type" value="Genomic_DNA"/>
</dbReference>
<protein>
    <submittedName>
        <fullName evidence="2">Uncharacterized protein</fullName>
    </submittedName>
</protein>
<evidence type="ECO:0000256" key="1">
    <source>
        <dbReference type="SAM" id="Coils"/>
    </source>
</evidence>